<sequence>MRKVLALLVAVIGLGLVVILVLFALLHTTYLTPLTNQALAHSRFSGLSAESVEYQYPLHLTLNNATYRQGEQTWYLPQLAFSVSPRLVKAGKLALDTLLIDGLNIRQPQSLSAILQTLDIGQLALQHLDLASGALSARDVDVQIAHPEWHTGWLPYGNIQLSAAQLYYQGEALNQLLIDADYRAQNSTVYGASFRWRNANVSGQAEQYSHGWSLVNVTVSGLDINDADTLDHALAVLAPLHQHISHINSLDLLSSSFTLAGAQFNNLDASLENLDLTRSWWQQSKGYLSFDAESIDYLGQQLISATAKLHFDDDRLTVDDFDADFKQGRVQLSGTIRPHSATLQSLQISGIKWLEDTPALAALAEKIRALQQLSIAQLDINRSQIIQLDQKPYWQLSGLNVDGQQLELIRNGQPGLWNGELEISANSLSYGPLIASQGVVNTRSQKGDWQLERLFIPLEQGYIEGSGRWQLNEDGAPWQLTLSGDGLPLASWLPWFDVPLTGSGLSEFNLDAQGLSASRALLTHSLSGQLSASVREGHLALTGQPVRPPYAQDFTLEQLTVSADRGRLTLRSEALSGPKMTGSIRGEIDLVNPSQGHLWLRMHSPCQRLDADLVAGDYQAGNPCQPMQPAINTPPETSLGTD</sequence>
<dbReference type="Proteomes" id="UP000016570">
    <property type="component" value="Unassembled WGS sequence"/>
</dbReference>
<name>U3BA49_VIBPR</name>
<dbReference type="EMBL" id="BATJ01000004">
    <property type="protein sequence ID" value="GAD66694.1"/>
    <property type="molecule type" value="Genomic_DNA"/>
</dbReference>
<evidence type="ECO:0000313" key="3">
    <source>
        <dbReference type="EMBL" id="GAD66694.1"/>
    </source>
</evidence>
<dbReference type="AlphaFoldDB" id="U3BA49"/>
<proteinExistence type="predicted"/>
<comment type="caution">
    <text evidence="3">The sequence shown here is derived from an EMBL/GenBank/DDBJ whole genome shotgun (WGS) entry which is preliminary data.</text>
</comment>
<evidence type="ECO:0000259" key="2">
    <source>
        <dbReference type="Pfam" id="PF05170"/>
    </source>
</evidence>
<feature type="compositionally biased region" description="Polar residues" evidence="1">
    <location>
        <begin position="630"/>
        <end position="642"/>
    </location>
</feature>
<evidence type="ECO:0000256" key="1">
    <source>
        <dbReference type="SAM" id="MobiDB-lite"/>
    </source>
</evidence>
<feature type="region of interest" description="Disordered" evidence="1">
    <location>
        <begin position="620"/>
        <end position="642"/>
    </location>
</feature>
<gene>
    <name evidence="3" type="ORF">VPR01S_04_02980</name>
</gene>
<evidence type="ECO:0000313" key="4">
    <source>
        <dbReference type="Proteomes" id="UP000016570"/>
    </source>
</evidence>
<dbReference type="Pfam" id="PF05170">
    <property type="entry name" value="AsmA"/>
    <property type="match status" value="1"/>
</dbReference>
<dbReference type="STRING" id="1219065.VPR01S_04_02980"/>
<dbReference type="InterPro" id="IPR007844">
    <property type="entry name" value="AsmA"/>
</dbReference>
<feature type="domain" description="AsmA" evidence="2">
    <location>
        <begin position="1"/>
        <end position="561"/>
    </location>
</feature>
<dbReference type="RefSeq" id="WP_021704672.1">
    <property type="nucleotide sequence ID" value="NZ_BATJ01000004.1"/>
</dbReference>
<protein>
    <recommendedName>
        <fullName evidence="2">AsmA domain-containing protein</fullName>
    </recommendedName>
</protein>
<accession>U3BA49</accession>
<organism evidence="3 4">
    <name type="scientific">Vibrio proteolyticus NBRC 13287</name>
    <dbReference type="NCBI Taxonomy" id="1219065"/>
    <lineage>
        <taxon>Bacteria</taxon>
        <taxon>Pseudomonadati</taxon>
        <taxon>Pseudomonadota</taxon>
        <taxon>Gammaproteobacteria</taxon>
        <taxon>Vibrionales</taxon>
        <taxon>Vibrionaceae</taxon>
        <taxon>Vibrio</taxon>
    </lineage>
</organism>
<dbReference type="eggNOG" id="COG2911">
    <property type="taxonomic scope" value="Bacteria"/>
</dbReference>
<reference evidence="3 4" key="1">
    <citation type="submission" date="2013-09" db="EMBL/GenBank/DDBJ databases">
        <title>Whole genome shotgun sequence of Vibrio proteolyticus NBRC 13287.</title>
        <authorList>
            <person name="Isaki S."/>
            <person name="Hosoyama A."/>
            <person name="Numata M."/>
            <person name="Hashimoto M."/>
            <person name="Hosoyama Y."/>
            <person name="Tsuchikane K."/>
            <person name="Noguchi M."/>
            <person name="Hirakata S."/>
            <person name="Ichikawa N."/>
            <person name="Ohji S."/>
            <person name="Yamazoe A."/>
            <person name="Fujita N."/>
        </authorList>
    </citation>
    <scope>NUCLEOTIDE SEQUENCE [LARGE SCALE GENOMIC DNA]</scope>
    <source>
        <strain evidence="3 4">NBRC 13287</strain>
    </source>
</reference>
<keyword evidence="4" id="KW-1185">Reference proteome</keyword>